<dbReference type="AlphaFoldDB" id="X0WY70"/>
<accession>X0WY70</accession>
<reference evidence="1" key="1">
    <citation type="journal article" date="2014" name="Front. Microbiol.">
        <title>High frequency of phylogenetically diverse reductive dehalogenase-homologous genes in deep subseafloor sedimentary metagenomes.</title>
        <authorList>
            <person name="Kawai M."/>
            <person name="Futagami T."/>
            <person name="Toyoda A."/>
            <person name="Takaki Y."/>
            <person name="Nishi S."/>
            <person name="Hori S."/>
            <person name="Arai W."/>
            <person name="Tsubouchi T."/>
            <person name="Morono Y."/>
            <person name="Uchiyama I."/>
            <person name="Ito T."/>
            <person name="Fujiyama A."/>
            <person name="Inagaki F."/>
            <person name="Takami H."/>
        </authorList>
    </citation>
    <scope>NUCLEOTIDE SEQUENCE</scope>
    <source>
        <strain evidence="1">Expedition CK06-06</strain>
    </source>
</reference>
<dbReference type="EMBL" id="BARS01038003">
    <property type="protein sequence ID" value="GAG17691.1"/>
    <property type="molecule type" value="Genomic_DNA"/>
</dbReference>
<proteinExistence type="predicted"/>
<protein>
    <submittedName>
        <fullName evidence="1">Uncharacterized protein</fullName>
    </submittedName>
</protein>
<name>X0WY70_9ZZZZ</name>
<gene>
    <name evidence="1" type="ORF">S01H1_58198</name>
</gene>
<organism evidence="1">
    <name type="scientific">marine sediment metagenome</name>
    <dbReference type="NCBI Taxonomy" id="412755"/>
    <lineage>
        <taxon>unclassified sequences</taxon>
        <taxon>metagenomes</taxon>
        <taxon>ecological metagenomes</taxon>
    </lineage>
</organism>
<sequence length="60" mass="7050">MKLKNAQKNVHDALFFGHDSGGLRLWMFIQDGKIWVQTFKSKIDNRKLIGVRYRFVGVIQ</sequence>
<comment type="caution">
    <text evidence="1">The sequence shown here is derived from an EMBL/GenBank/DDBJ whole genome shotgun (WGS) entry which is preliminary data.</text>
</comment>
<evidence type="ECO:0000313" key="1">
    <source>
        <dbReference type="EMBL" id="GAG17691.1"/>
    </source>
</evidence>